<dbReference type="EMBL" id="QQTP01000015">
    <property type="protein sequence ID" value="RDJ20786.1"/>
    <property type="molecule type" value="Genomic_DNA"/>
</dbReference>
<evidence type="ECO:0000256" key="4">
    <source>
        <dbReference type="ARBA" id="ARBA00022643"/>
    </source>
</evidence>
<dbReference type="InterPro" id="IPR029479">
    <property type="entry name" value="Nitroreductase"/>
</dbReference>
<evidence type="ECO:0000256" key="1">
    <source>
        <dbReference type="ARBA" id="ARBA00001917"/>
    </source>
</evidence>
<dbReference type="CDD" id="cd02136">
    <property type="entry name" value="PnbA_NfnB-like"/>
    <property type="match status" value="1"/>
</dbReference>
<organism evidence="7 8">
    <name type="scientific">Bosea caraganae</name>
    <dbReference type="NCBI Taxonomy" id="2763117"/>
    <lineage>
        <taxon>Bacteria</taxon>
        <taxon>Pseudomonadati</taxon>
        <taxon>Pseudomonadota</taxon>
        <taxon>Alphaproteobacteria</taxon>
        <taxon>Hyphomicrobiales</taxon>
        <taxon>Boseaceae</taxon>
        <taxon>Bosea</taxon>
    </lineage>
</organism>
<dbReference type="Gene3D" id="3.40.109.10">
    <property type="entry name" value="NADH Oxidase"/>
    <property type="match status" value="1"/>
</dbReference>
<dbReference type="GO" id="GO:0016491">
    <property type="term" value="F:oxidoreductase activity"/>
    <property type="evidence" value="ECO:0007669"/>
    <property type="project" value="UniProtKB-KW"/>
</dbReference>
<dbReference type="SUPFAM" id="SSF55469">
    <property type="entry name" value="FMN-dependent nitroreductase-like"/>
    <property type="match status" value="1"/>
</dbReference>
<comment type="cofactor">
    <cofactor evidence="1">
        <name>FMN</name>
        <dbReference type="ChEBI" id="CHEBI:58210"/>
    </cofactor>
</comment>
<feature type="domain" description="Nitroreductase" evidence="6">
    <location>
        <begin position="15"/>
        <end position="205"/>
    </location>
</feature>
<gene>
    <name evidence="7" type="ORF">DWE98_22740</name>
</gene>
<evidence type="ECO:0000259" key="6">
    <source>
        <dbReference type="Pfam" id="PF00881"/>
    </source>
</evidence>
<proteinExistence type="inferred from homology"/>
<dbReference type="RefSeq" id="WP_114831602.1">
    <property type="nucleotide sequence ID" value="NZ_QQTO01000037.1"/>
</dbReference>
<dbReference type="PANTHER" id="PTHR43673:SF2">
    <property type="entry name" value="NITROREDUCTASE"/>
    <property type="match status" value="1"/>
</dbReference>
<name>A0A370L106_9HYPH</name>
<evidence type="ECO:0000313" key="8">
    <source>
        <dbReference type="Proteomes" id="UP000255207"/>
    </source>
</evidence>
<evidence type="ECO:0000256" key="3">
    <source>
        <dbReference type="ARBA" id="ARBA00022630"/>
    </source>
</evidence>
<dbReference type="OrthoDB" id="9802510at2"/>
<evidence type="ECO:0000313" key="7">
    <source>
        <dbReference type="EMBL" id="RDJ20786.1"/>
    </source>
</evidence>
<dbReference type="Proteomes" id="UP000255207">
    <property type="component" value="Unassembled WGS sequence"/>
</dbReference>
<evidence type="ECO:0000256" key="5">
    <source>
        <dbReference type="ARBA" id="ARBA00023002"/>
    </source>
</evidence>
<comment type="caution">
    <text evidence="7">The sequence shown here is derived from an EMBL/GenBank/DDBJ whole genome shotgun (WGS) entry which is preliminary data.</text>
</comment>
<dbReference type="Pfam" id="PF00881">
    <property type="entry name" value="Nitroreductase"/>
    <property type="match status" value="1"/>
</dbReference>
<accession>A0A370L106</accession>
<sequence>MSDQAPAAEAVEQAIRSRRAVRAFLPDPVDPALVRRLLELAAQAPSGTNMQPWKVRVLGPQSRERLESALIEALDDPEFKPEEEYRYYPKTFAEPYLSRRRKVGWDLYGLLGVVKGDREGARRHVAYNLRFFGAPVALMVTIDRSLEIGSWLDLGMFLQNLLIAAQGHGLDSCPQAIFAQFHPVVREVLAIPEEEIVVCGIALGHADWSAPANRLVPEREPVESFTTWLD</sequence>
<dbReference type="AlphaFoldDB" id="A0A370L106"/>
<comment type="similarity">
    <text evidence="2">Belongs to the nitroreductase family.</text>
</comment>
<keyword evidence="4" id="KW-0288">FMN</keyword>
<protein>
    <submittedName>
        <fullName evidence="7">Nitroreductase</fullName>
    </submittedName>
</protein>
<dbReference type="PANTHER" id="PTHR43673">
    <property type="entry name" value="NAD(P)H NITROREDUCTASE YDGI-RELATED"/>
    <property type="match status" value="1"/>
</dbReference>
<keyword evidence="3" id="KW-0285">Flavoprotein</keyword>
<keyword evidence="5" id="KW-0560">Oxidoreductase</keyword>
<dbReference type="InterPro" id="IPR000415">
    <property type="entry name" value="Nitroreductase-like"/>
</dbReference>
<evidence type="ECO:0000256" key="2">
    <source>
        <dbReference type="ARBA" id="ARBA00007118"/>
    </source>
</evidence>
<reference evidence="8" key="1">
    <citation type="submission" date="2018-07" db="EMBL/GenBank/DDBJ databases">
        <authorList>
            <person name="Safronova V.I."/>
            <person name="Chirak E.R."/>
            <person name="Sazanova A.L."/>
        </authorList>
    </citation>
    <scope>NUCLEOTIDE SEQUENCE [LARGE SCALE GENOMIC DNA]</scope>
    <source>
        <strain evidence="8">RCAM04685</strain>
    </source>
</reference>
<keyword evidence="8" id="KW-1185">Reference proteome</keyword>